<proteinExistence type="predicted"/>
<dbReference type="EMBL" id="JAQPYS010000119">
    <property type="protein sequence ID" value="MDC7138692.1"/>
    <property type="molecule type" value="Genomic_DNA"/>
</dbReference>
<accession>A0ABT5HDM7</accession>
<dbReference type="SMART" id="SM00857">
    <property type="entry name" value="Resolvase"/>
    <property type="match status" value="1"/>
</dbReference>
<dbReference type="SUPFAM" id="SSF53041">
    <property type="entry name" value="Resolvase-like"/>
    <property type="match status" value="1"/>
</dbReference>
<reference evidence="2 3" key="1">
    <citation type="submission" date="2023-01" db="EMBL/GenBank/DDBJ databases">
        <title>Exploring GABA producing Bacteroides strains toward improving mental health.</title>
        <authorList>
            <person name="Yousuf B."/>
            <person name="Bouhlel N.E."/>
            <person name="Mottawea W."/>
            <person name="Hammami R."/>
        </authorList>
    </citation>
    <scope>NUCLEOTIDE SEQUENCE [LARGE SCALE GENOMIC DNA]</scope>
    <source>
        <strain evidence="2 3">UO.H1054</strain>
    </source>
</reference>
<sequence length="152" mass="17645">MNKKNCVIFTRIANATDRQSVDSRVSNLNAFASKNEINVIKIFEEYISGVEKNEERPVLCECLDYCIENKIDILLINDLSRLGRKVDEIFAIMKRCMDNNLNIYFLKENLSLFHADGTKNSFQSILIKLFDIEESTVQRVMVEFGYMQNCLI</sequence>
<name>A0ABT5HDM7_9BACE</name>
<evidence type="ECO:0000313" key="3">
    <source>
        <dbReference type="Proteomes" id="UP001215398"/>
    </source>
</evidence>
<protein>
    <submittedName>
        <fullName evidence="2">Recombinase family protein</fullName>
    </submittedName>
</protein>
<dbReference type="Proteomes" id="UP001215398">
    <property type="component" value="Unassembled WGS sequence"/>
</dbReference>
<dbReference type="Pfam" id="PF00239">
    <property type="entry name" value="Resolvase"/>
    <property type="match status" value="1"/>
</dbReference>
<comment type="caution">
    <text evidence="2">The sequence shown here is derived from an EMBL/GenBank/DDBJ whole genome shotgun (WGS) entry which is preliminary data.</text>
</comment>
<dbReference type="PANTHER" id="PTHR30461:SF19">
    <property type="entry name" value="SITE-SPECIFIC RECOMBINASE RESOLVASE FAMILY"/>
    <property type="match status" value="1"/>
</dbReference>
<gene>
    <name evidence="2" type="ORF">PQG98_20475</name>
</gene>
<dbReference type="Gene3D" id="3.40.50.1390">
    <property type="entry name" value="Resolvase, N-terminal catalytic domain"/>
    <property type="match status" value="1"/>
</dbReference>
<dbReference type="PANTHER" id="PTHR30461">
    <property type="entry name" value="DNA-INVERTASE FROM LAMBDOID PROPHAGE"/>
    <property type="match status" value="1"/>
</dbReference>
<feature type="domain" description="Resolvase/invertase-type recombinase catalytic" evidence="1">
    <location>
        <begin position="7"/>
        <end position="152"/>
    </location>
</feature>
<dbReference type="PROSITE" id="PS51736">
    <property type="entry name" value="RECOMBINASES_3"/>
    <property type="match status" value="1"/>
</dbReference>
<dbReference type="InterPro" id="IPR050639">
    <property type="entry name" value="SSR_resolvase"/>
</dbReference>
<evidence type="ECO:0000259" key="1">
    <source>
        <dbReference type="PROSITE" id="PS51736"/>
    </source>
</evidence>
<dbReference type="InterPro" id="IPR006119">
    <property type="entry name" value="Resolv_N"/>
</dbReference>
<dbReference type="CDD" id="cd00338">
    <property type="entry name" value="Ser_Recombinase"/>
    <property type="match status" value="1"/>
</dbReference>
<dbReference type="RefSeq" id="WP_272721378.1">
    <property type="nucleotide sequence ID" value="NZ_JAQPYS010000119.1"/>
</dbReference>
<evidence type="ECO:0000313" key="2">
    <source>
        <dbReference type="EMBL" id="MDC7138692.1"/>
    </source>
</evidence>
<organism evidence="2 3">
    <name type="scientific">Bacteroides zhangwenhongii</name>
    <dbReference type="NCBI Taxonomy" id="2650157"/>
    <lineage>
        <taxon>Bacteria</taxon>
        <taxon>Pseudomonadati</taxon>
        <taxon>Bacteroidota</taxon>
        <taxon>Bacteroidia</taxon>
        <taxon>Bacteroidales</taxon>
        <taxon>Bacteroidaceae</taxon>
        <taxon>Bacteroides</taxon>
    </lineage>
</organism>
<keyword evidence="3" id="KW-1185">Reference proteome</keyword>
<dbReference type="InterPro" id="IPR036162">
    <property type="entry name" value="Resolvase-like_N_sf"/>
</dbReference>